<dbReference type="GO" id="GO:0004519">
    <property type="term" value="F:endonuclease activity"/>
    <property type="evidence" value="ECO:0007669"/>
    <property type="project" value="UniProtKB-KW"/>
</dbReference>
<feature type="domain" description="Nuclease-associated modular DNA-binding 1" evidence="1">
    <location>
        <begin position="193"/>
        <end position="228"/>
    </location>
</feature>
<feature type="domain" description="NUMOD4" evidence="2">
    <location>
        <begin position="6"/>
        <end position="50"/>
    </location>
</feature>
<dbReference type="GO" id="GO:0016788">
    <property type="term" value="F:hydrolase activity, acting on ester bonds"/>
    <property type="evidence" value="ECO:0007669"/>
    <property type="project" value="InterPro"/>
</dbReference>
<dbReference type="InterPro" id="IPR003615">
    <property type="entry name" value="HNH_nuc"/>
</dbReference>
<evidence type="ECO:0000259" key="2">
    <source>
        <dbReference type="Pfam" id="PF07463"/>
    </source>
</evidence>
<dbReference type="SMART" id="SM00497">
    <property type="entry name" value="IENR1"/>
    <property type="match status" value="2"/>
</dbReference>
<keyword evidence="4" id="KW-0255">Endonuclease</keyword>
<organism evidence="4 5">
    <name type="scientific">Lactobacillus helveticus CIRM-BIA 104</name>
    <dbReference type="NCBI Taxonomy" id="1226333"/>
    <lineage>
        <taxon>Bacteria</taxon>
        <taxon>Bacillati</taxon>
        <taxon>Bacillota</taxon>
        <taxon>Bacilli</taxon>
        <taxon>Lactobacillales</taxon>
        <taxon>Lactobacillaceae</taxon>
        <taxon>Lactobacillus</taxon>
    </lineage>
</organism>
<evidence type="ECO:0000313" key="5">
    <source>
        <dbReference type="Proteomes" id="UP000017247"/>
    </source>
</evidence>
<dbReference type="RefSeq" id="WP_023191842.1">
    <property type="nucleotide sequence ID" value="NZ_HG531087.1"/>
</dbReference>
<dbReference type="Gene3D" id="3.90.75.20">
    <property type="match status" value="1"/>
</dbReference>
<dbReference type="AlphaFoldDB" id="U6FCL2"/>
<dbReference type="InterPro" id="IPR044925">
    <property type="entry name" value="His-Me_finger_sf"/>
</dbReference>
<keyword evidence="4" id="KW-0540">Nuclease</keyword>
<dbReference type="Pfam" id="PF07463">
    <property type="entry name" value="NUMOD4"/>
    <property type="match status" value="1"/>
</dbReference>
<evidence type="ECO:0000259" key="3">
    <source>
        <dbReference type="Pfam" id="PF13392"/>
    </source>
</evidence>
<name>U6FCL2_LACHE</name>
<accession>U6FCL2</accession>
<dbReference type="Gene3D" id="1.10.10.10">
    <property type="entry name" value="Winged helix-like DNA-binding domain superfamily/Winged helix DNA-binding domain"/>
    <property type="match status" value="2"/>
</dbReference>
<keyword evidence="4" id="KW-0378">Hydrolase</keyword>
<evidence type="ECO:0000259" key="1">
    <source>
        <dbReference type="Pfam" id="PF07453"/>
    </source>
</evidence>
<proteinExistence type="predicted"/>
<dbReference type="InterPro" id="IPR003647">
    <property type="entry name" value="Intron_nuc_1_rpt"/>
</dbReference>
<dbReference type="Pfam" id="PF13392">
    <property type="entry name" value="HNH_3"/>
    <property type="match status" value="1"/>
</dbReference>
<dbReference type="SUPFAM" id="SSF54060">
    <property type="entry name" value="His-Me finger endonucleases"/>
    <property type="match status" value="1"/>
</dbReference>
<dbReference type="InterPro" id="IPR010902">
    <property type="entry name" value="NUMOD4"/>
</dbReference>
<evidence type="ECO:0000313" key="4">
    <source>
        <dbReference type="EMBL" id="CDI60770.1"/>
    </source>
</evidence>
<feature type="domain" description="HNH nuclease" evidence="3">
    <location>
        <begin position="60"/>
        <end position="103"/>
    </location>
</feature>
<dbReference type="HOGENOM" id="CLU_099810_0_1_9"/>
<reference evidence="4" key="1">
    <citation type="submission" date="2013-09" db="EMBL/GenBank/DDBJ databases">
        <title>Draft Genome Sequence of five Lactobacillus helveticus strains CIRM-BIA 101T, 103, 104, 951 and 953 isolated from milk product.</title>
        <authorList>
            <person name="Valence F."/>
            <person name="Chuat V."/>
            <person name="Ma L."/>
            <person name="Creno S."/>
            <person name="Falentin H."/>
            <person name="Lortal S."/>
            <person name="Bizet C."/>
            <person name="Clermont D."/>
            <person name="Loux V."/>
            <person name="Bouchier C."/>
            <person name="Cousin S."/>
        </authorList>
    </citation>
    <scope>NUCLEOTIDE SEQUENCE [LARGE SCALE GENOMIC DNA]</scope>
    <source>
        <strain evidence="4">CIRM-BIA 104</strain>
    </source>
</reference>
<dbReference type="InterPro" id="IPR036388">
    <property type="entry name" value="WH-like_DNA-bd_sf"/>
</dbReference>
<protein>
    <submittedName>
        <fullName evidence="4">HNH endonuclease family protein</fullName>
    </submittedName>
</protein>
<dbReference type="InterPro" id="IPR010896">
    <property type="entry name" value="NUMOD1"/>
</dbReference>
<comment type="caution">
    <text evidence="4">The sequence shown here is derived from an EMBL/GenBank/DDBJ whole genome shotgun (WGS) entry which is preliminary data.</text>
</comment>
<dbReference type="EMBL" id="CBUL010000131">
    <property type="protein sequence ID" value="CDI60770.1"/>
    <property type="molecule type" value="Genomic_DNA"/>
</dbReference>
<sequence>MNNNIEVWKDVQGYEGLYQVSNLGRVKSLYKNTKILMPRLNNRGYQYVMLFKGKKYKHFLVHRLVAQTFIPNPSKLPQVNHIDENKENNCVSNLEWCTNIYNNLYRGKAKRVGIKEGICVTQYNLKGELVKVWNSAHEAAREGYNASHIRECCLGQVQTHNNYMWRSVNNGHVIEHIKPYHKPSFVNRSDLSKAVGQYDINGNLIKVWPSAREASRNGFNHSSISYHIKSKKPYKGYIWKLM</sequence>
<dbReference type="Pfam" id="PF07453">
    <property type="entry name" value="NUMOD1"/>
    <property type="match status" value="1"/>
</dbReference>
<dbReference type="Proteomes" id="UP000017247">
    <property type="component" value="Unassembled WGS sequence"/>
</dbReference>
<gene>
    <name evidence="4" type="ORF">LHCIRMBIA104_00458</name>
</gene>